<keyword evidence="2" id="KW-0812">Transmembrane</keyword>
<dbReference type="InterPro" id="IPR036691">
    <property type="entry name" value="Endo/exonu/phosph_ase_sf"/>
</dbReference>
<feature type="transmembrane region" description="Helical" evidence="2">
    <location>
        <begin position="61"/>
        <end position="80"/>
    </location>
</feature>
<dbReference type="Pfam" id="PF03372">
    <property type="entry name" value="Exo_endo_phos"/>
    <property type="match status" value="1"/>
</dbReference>
<evidence type="ECO:0000259" key="3">
    <source>
        <dbReference type="Pfam" id="PF03372"/>
    </source>
</evidence>
<reference evidence="4 5" key="1">
    <citation type="journal article" date="2015" name="Int. J. Syst. Evol. Microbiol.">
        <title>Erythrobacter atlanticus sp. nov., a bacterium from ocean sediment able to degrade polycyclic aromatic hydrocarbons.</title>
        <authorList>
            <person name="Zhuang L."/>
            <person name="Liu Y."/>
            <person name="Wang L."/>
            <person name="Wang W."/>
            <person name="Shao Z."/>
        </authorList>
    </citation>
    <scope>NUCLEOTIDE SEQUENCE [LARGE SCALE GENOMIC DNA]</scope>
    <source>
        <strain evidence="5">s21-N3</strain>
    </source>
</reference>
<dbReference type="OrthoDB" id="9796594at2"/>
<feature type="region of interest" description="Disordered" evidence="1">
    <location>
        <begin position="324"/>
        <end position="377"/>
    </location>
</feature>
<evidence type="ECO:0000313" key="5">
    <source>
        <dbReference type="Proteomes" id="UP000059113"/>
    </source>
</evidence>
<dbReference type="Gene3D" id="3.60.10.10">
    <property type="entry name" value="Endonuclease/exonuclease/phosphatase"/>
    <property type="match status" value="1"/>
</dbReference>
<dbReference type="RefSeq" id="WP_048884411.1">
    <property type="nucleotide sequence ID" value="NZ_CP011310.1"/>
</dbReference>
<evidence type="ECO:0000313" key="4">
    <source>
        <dbReference type="EMBL" id="AKQ41577.2"/>
    </source>
</evidence>
<reference evidence="5" key="2">
    <citation type="submission" date="2015-04" db="EMBL/GenBank/DDBJ databases">
        <title>The complete genome sequence of Erythrobacter sp. s21-N3.</title>
        <authorList>
            <person name="Zhuang L."/>
            <person name="Liu Y."/>
            <person name="Shao Z."/>
        </authorList>
    </citation>
    <scope>NUCLEOTIDE SEQUENCE [LARGE SCALE GENOMIC DNA]</scope>
    <source>
        <strain evidence="5">s21-N3</strain>
    </source>
</reference>
<dbReference type="AlphaFoldDB" id="A0A0H4VAB3"/>
<gene>
    <name evidence="4" type="ORF">CP97_05355</name>
</gene>
<evidence type="ECO:0000256" key="1">
    <source>
        <dbReference type="SAM" id="MobiDB-lite"/>
    </source>
</evidence>
<dbReference type="InterPro" id="IPR005135">
    <property type="entry name" value="Endo/exonuclease/phosphatase"/>
</dbReference>
<keyword evidence="5" id="KW-1185">Reference proteome</keyword>
<dbReference type="SUPFAM" id="SSF56219">
    <property type="entry name" value="DNase I-like"/>
    <property type="match status" value="1"/>
</dbReference>
<feature type="compositionally biased region" description="Basic and acidic residues" evidence="1">
    <location>
        <begin position="340"/>
        <end position="351"/>
    </location>
</feature>
<keyword evidence="2" id="KW-1133">Transmembrane helix</keyword>
<dbReference type="KEGG" id="ery:CP97_05355"/>
<sequence length="377" mass="41498">MKNWIARIARLVVIIIAMATLVGLVAADKWWIRVFDFPRLQMALLLTIALVMLVATQSKRLALWGGLGALALGFQIFQLFPYSALAGKQAVDAESCTATDRLKIVSLNVLQDNRDFAAAADYLRRQNADIILIMENDAAWTDALSAALDAEYPHSMKIPQDNTYGMALWSRLELVDVERNELAGGGTPSIRARIRRVDGSLPTLFAVHPRPPHPGQDSGQRDAELMLLADLVRQSGRPTIVVGDFNDVAWSRVTETFQRLGQVIDPRVGRGFYASFDAKNPLMRWPLDHVFHTDDFGVISFDTGPGVGSDHFPLEVELCQQSERFAPQQEAPDLTAEAVETAREELEDASKGGEGPDAEHLTPSDDGDEHEALSAVD</sequence>
<dbReference type="GO" id="GO:0003824">
    <property type="term" value="F:catalytic activity"/>
    <property type="evidence" value="ECO:0007669"/>
    <property type="project" value="InterPro"/>
</dbReference>
<accession>A0A0H4VAB3</accession>
<feature type="transmembrane region" description="Helical" evidence="2">
    <location>
        <begin position="37"/>
        <end position="54"/>
    </location>
</feature>
<proteinExistence type="predicted"/>
<organism evidence="4 5">
    <name type="scientific">Aurantiacibacter atlanticus</name>
    <dbReference type="NCBI Taxonomy" id="1648404"/>
    <lineage>
        <taxon>Bacteria</taxon>
        <taxon>Pseudomonadati</taxon>
        <taxon>Pseudomonadota</taxon>
        <taxon>Alphaproteobacteria</taxon>
        <taxon>Sphingomonadales</taxon>
        <taxon>Erythrobacteraceae</taxon>
        <taxon>Aurantiacibacter</taxon>
    </lineage>
</organism>
<dbReference type="STRING" id="1648404.CP97_05355"/>
<evidence type="ECO:0000256" key="2">
    <source>
        <dbReference type="SAM" id="Phobius"/>
    </source>
</evidence>
<protein>
    <recommendedName>
        <fullName evidence="3">Endonuclease/exonuclease/phosphatase domain-containing protein</fullName>
    </recommendedName>
</protein>
<dbReference type="Proteomes" id="UP000059113">
    <property type="component" value="Chromosome"/>
</dbReference>
<dbReference type="EMBL" id="CP011310">
    <property type="protein sequence ID" value="AKQ41577.2"/>
    <property type="molecule type" value="Genomic_DNA"/>
</dbReference>
<name>A0A0H4VAB3_9SPHN</name>
<feature type="domain" description="Endonuclease/exonuclease/phosphatase" evidence="3">
    <location>
        <begin position="106"/>
        <end position="311"/>
    </location>
</feature>
<keyword evidence="2" id="KW-0472">Membrane</keyword>